<reference evidence="2" key="1">
    <citation type="submission" date="2016-10" db="EMBL/GenBank/DDBJ databases">
        <authorList>
            <person name="Varghese N."/>
            <person name="Submissions S."/>
        </authorList>
    </citation>
    <scope>NUCLEOTIDE SEQUENCE [LARGE SCALE GENOMIC DNA]</scope>
    <source>
        <strain evidence="2">DSM 25575</strain>
    </source>
</reference>
<dbReference type="EMBL" id="FOVD01000003">
    <property type="protein sequence ID" value="SFN42048.1"/>
    <property type="molecule type" value="Genomic_DNA"/>
</dbReference>
<dbReference type="RefSeq" id="WP_090024904.1">
    <property type="nucleotide sequence ID" value="NZ_FOVD01000003.1"/>
</dbReference>
<accession>A0A1I4YVJ6</accession>
<keyword evidence="2" id="KW-1185">Reference proteome</keyword>
<evidence type="ECO:0000313" key="2">
    <source>
        <dbReference type="Proteomes" id="UP000198769"/>
    </source>
</evidence>
<evidence type="ECO:0000313" key="1">
    <source>
        <dbReference type="EMBL" id="SFN42048.1"/>
    </source>
</evidence>
<organism evidence="1 2">
    <name type="scientific">Chryseobacterium oleae</name>
    <dbReference type="NCBI Taxonomy" id="491207"/>
    <lineage>
        <taxon>Bacteria</taxon>
        <taxon>Pseudomonadati</taxon>
        <taxon>Bacteroidota</taxon>
        <taxon>Flavobacteriia</taxon>
        <taxon>Flavobacteriales</taxon>
        <taxon>Weeksellaceae</taxon>
        <taxon>Chryseobacterium group</taxon>
        <taxon>Chryseobacterium</taxon>
    </lineage>
</organism>
<proteinExistence type="predicted"/>
<name>A0A1I4YVJ6_CHROL</name>
<gene>
    <name evidence="1" type="ORF">SAMN05421594_2715</name>
</gene>
<dbReference type="OrthoDB" id="947646at2"/>
<sequence>MSQLTIYLLQPDSNFITFMAFFLFLKAKKVPGVPAQKKGAYHDTESIKDFESADDALKVYESVKNKFLNINQWSVYCGATLADFKLYDCDGQDVSRRPQKGDFVRINIMACPTVDSPYFWVRVQSMPETNSADIQKTVIIFQPSYSPTGDPRHIEHFYSRYSTSTFMISRENCQIKAAVYGRNEAPNLNTGPLNIMRNIVTGLLAIVGLSKFQWKMFTDRLIDFQFHK</sequence>
<dbReference type="Proteomes" id="UP000198769">
    <property type="component" value="Unassembled WGS sequence"/>
</dbReference>
<protein>
    <submittedName>
        <fullName evidence="1">Uncharacterized protein</fullName>
    </submittedName>
</protein>
<dbReference type="AlphaFoldDB" id="A0A1I4YVJ6"/>